<reference evidence="2 3" key="1">
    <citation type="submission" date="2017-02" db="EMBL/GenBank/DDBJ databases">
        <authorList>
            <person name="Peterson S.W."/>
        </authorList>
    </citation>
    <scope>NUCLEOTIDE SEQUENCE [LARGE SCALE GENOMIC DNA]</scope>
    <source>
        <strain evidence="2 3">DSM 21749</strain>
    </source>
</reference>
<proteinExistence type="predicted"/>
<feature type="domain" description="Methyltransferase type 11" evidence="1">
    <location>
        <begin position="34"/>
        <end position="124"/>
    </location>
</feature>
<dbReference type="CDD" id="cd02440">
    <property type="entry name" value="AdoMet_MTases"/>
    <property type="match status" value="1"/>
</dbReference>
<accession>A0A1T4PEJ8</accession>
<evidence type="ECO:0000259" key="1">
    <source>
        <dbReference type="Pfam" id="PF08241"/>
    </source>
</evidence>
<keyword evidence="3" id="KW-1185">Reference proteome</keyword>
<dbReference type="SUPFAM" id="SSF52540">
    <property type="entry name" value="P-loop containing nucleoside triphosphate hydrolases"/>
    <property type="match status" value="1"/>
</dbReference>
<dbReference type="SUPFAM" id="SSF53335">
    <property type="entry name" value="S-adenosyl-L-methionine-dependent methyltransferases"/>
    <property type="match status" value="1"/>
</dbReference>
<dbReference type="InterPro" id="IPR027417">
    <property type="entry name" value="P-loop_NTPase"/>
</dbReference>
<dbReference type="RefSeq" id="WP_078757761.1">
    <property type="nucleotide sequence ID" value="NZ_FUXP01000003.1"/>
</dbReference>
<keyword evidence="2" id="KW-0808">Transferase</keyword>
<dbReference type="EMBL" id="FUXP01000003">
    <property type="protein sequence ID" value="SJZ89757.1"/>
    <property type="molecule type" value="Genomic_DNA"/>
</dbReference>
<dbReference type="GO" id="GO:0032259">
    <property type="term" value="P:methylation"/>
    <property type="evidence" value="ECO:0007669"/>
    <property type="project" value="UniProtKB-KW"/>
</dbReference>
<dbReference type="InterPro" id="IPR029063">
    <property type="entry name" value="SAM-dependent_MTases_sf"/>
</dbReference>
<organism evidence="2 3">
    <name type="scientific">Lysobacter spongiicola DSM 21749</name>
    <dbReference type="NCBI Taxonomy" id="1122188"/>
    <lineage>
        <taxon>Bacteria</taxon>
        <taxon>Pseudomonadati</taxon>
        <taxon>Pseudomonadota</taxon>
        <taxon>Gammaproteobacteria</taxon>
        <taxon>Lysobacterales</taxon>
        <taxon>Lysobacteraceae</taxon>
        <taxon>Novilysobacter</taxon>
    </lineage>
</organism>
<sequence length="461" mass="50744">MAQYQSFPDAVGDSRTLDKLRALRLPDLKDRIFLDVGCNEGFFCGFAQYAGARRAVGLDKSRLFLDRAQRRYPECEFVLGEWDALPTGPFDVVLLASAIHYAEDQPDLIRRLVDLLTHDGVLVIEMGLVSSAKSEWRRVKRGDDERMFPSMKMLEEVLAPYAWKWMGPSVDQAGDPVKRHVIHVMRRRPVAYLLMQPPGYGKTTIAAGLFKEAGVVRVSGDELVLQVARQQLAAPSALYRLLAKDFSPFRIDASIRKVFDAGQGAALVKVFADAAGGGDFALDAYVPEGCHAEVEKCLADAGYLPVRLHWERAGLAPLAPDHLTGLAESYFKSLAGRTALAVDRPPGRGYVDTIEVGGPGVVVTGWAVDGRQQAGPAAIDLWLGEQRYRGEVSVVSRRDVQRRLGLAHERFGYRATVELPAAMTVLELLQQVRVSAVWADAVEVPLRFSTSLEQMAGVRGQ</sequence>
<dbReference type="PANTHER" id="PTHR43861">
    <property type="entry name" value="TRANS-ACONITATE 2-METHYLTRANSFERASE-RELATED"/>
    <property type="match status" value="1"/>
</dbReference>
<dbReference type="GO" id="GO:0008757">
    <property type="term" value="F:S-adenosylmethionine-dependent methyltransferase activity"/>
    <property type="evidence" value="ECO:0007669"/>
    <property type="project" value="InterPro"/>
</dbReference>
<evidence type="ECO:0000313" key="3">
    <source>
        <dbReference type="Proteomes" id="UP000190061"/>
    </source>
</evidence>
<dbReference type="OrthoDB" id="9810247at2"/>
<dbReference type="STRING" id="1122188.SAMN02745674_01150"/>
<evidence type="ECO:0000313" key="2">
    <source>
        <dbReference type="EMBL" id="SJZ89757.1"/>
    </source>
</evidence>
<gene>
    <name evidence="2" type="ORF">SAMN02745674_01150</name>
</gene>
<protein>
    <submittedName>
        <fullName evidence="2">Methyltransferase domain-containing protein</fullName>
    </submittedName>
</protein>
<dbReference type="AlphaFoldDB" id="A0A1T4PEJ8"/>
<dbReference type="Gene3D" id="3.40.50.150">
    <property type="entry name" value="Vaccinia Virus protein VP39"/>
    <property type="match status" value="1"/>
</dbReference>
<keyword evidence="2" id="KW-0489">Methyltransferase</keyword>
<name>A0A1T4PEJ8_9GAMM</name>
<dbReference type="Pfam" id="PF08241">
    <property type="entry name" value="Methyltransf_11"/>
    <property type="match status" value="1"/>
</dbReference>
<dbReference type="InterPro" id="IPR013216">
    <property type="entry name" value="Methyltransf_11"/>
</dbReference>
<dbReference type="Proteomes" id="UP000190061">
    <property type="component" value="Unassembled WGS sequence"/>
</dbReference>